<evidence type="ECO:0000256" key="4">
    <source>
        <dbReference type="ARBA" id="ARBA00022989"/>
    </source>
</evidence>
<name>A0A9X2FL25_9LACO</name>
<organism evidence="8 9">
    <name type="scientific">Ligilactobacillus ubinensis</name>
    <dbReference type="NCBI Taxonomy" id="2876789"/>
    <lineage>
        <taxon>Bacteria</taxon>
        <taxon>Bacillati</taxon>
        <taxon>Bacillota</taxon>
        <taxon>Bacilli</taxon>
        <taxon>Lactobacillales</taxon>
        <taxon>Lactobacillaceae</taxon>
        <taxon>Ligilactobacillus</taxon>
    </lineage>
</organism>
<evidence type="ECO:0000256" key="2">
    <source>
        <dbReference type="ARBA" id="ARBA00022475"/>
    </source>
</evidence>
<keyword evidence="3 6" id="KW-0812">Transmembrane</keyword>
<feature type="transmembrane region" description="Helical" evidence="6">
    <location>
        <begin position="205"/>
        <end position="223"/>
    </location>
</feature>
<proteinExistence type="inferred from homology"/>
<evidence type="ECO:0000256" key="1">
    <source>
        <dbReference type="ARBA" id="ARBA00004651"/>
    </source>
</evidence>
<comment type="subcellular location">
    <subcellularLocation>
        <location evidence="1 6">Cell membrane</location>
        <topology evidence="1 6">Multi-pass membrane protein</topology>
    </subcellularLocation>
</comment>
<protein>
    <recommendedName>
        <fullName evidence="6">TVP38/TMEM64 family membrane protein</fullName>
    </recommendedName>
</protein>
<evidence type="ECO:0000259" key="7">
    <source>
        <dbReference type="Pfam" id="PF09335"/>
    </source>
</evidence>
<comment type="caution">
    <text evidence="8">The sequence shown here is derived from an EMBL/GenBank/DDBJ whole genome shotgun (WGS) entry which is preliminary data.</text>
</comment>
<dbReference type="PANTHER" id="PTHR12677:SF59">
    <property type="entry name" value="GOLGI APPARATUS MEMBRANE PROTEIN TVP38-RELATED"/>
    <property type="match status" value="1"/>
</dbReference>
<comment type="similarity">
    <text evidence="6">Belongs to the TVP38/TMEM64 family.</text>
</comment>
<dbReference type="InterPro" id="IPR032816">
    <property type="entry name" value="VTT_dom"/>
</dbReference>
<dbReference type="InterPro" id="IPR015414">
    <property type="entry name" value="TMEM64"/>
</dbReference>
<dbReference type="GO" id="GO:0005886">
    <property type="term" value="C:plasma membrane"/>
    <property type="evidence" value="ECO:0007669"/>
    <property type="project" value="UniProtKB-SubCell"/>
</dbReference>
<keyword evidence="2 6" id="KW-1003">Cell membrane</keyword>
<feature type="transmembrane region" description="Helical" evidence="6">
    <location>
        <begin position="96"/>
        <end position="118"/>
    </location>
</feature>
<gene>
    <name evidence="8" type="ORF">LB941_05035</name>
</gene>
<feature type="transmembrane region" description="Helical" evidence="6">
    <location>
        <begin position="65"/>
        <end position="89"/>
    </location>
</feature>
<sequence length="234" mass="26484">MEKEKMVQKRKAIIRVLIIVDVMLIIIVASILIKDYYPELIRLLDKRKDTQLLTATFRNHGPRDIFLLILLTSLMGAIPGISNSIFCVFNGILFGSWLGFIMNVVANSLGNIIIAFVIKKVNLKNKTAKLGNVIQDLSRFNNKTIGLTLGYMIPIIPSFLVNYAALKLNINSRKRIFSTIIGVIPASFLYAFGGDFIFKGKSQNAVIVISCVMVLALLYYFIYRKHKQHEQLTR</sequence>
<keyword evidence="9" id="KW-1185">Reference proteome</keyword>
<feature type="domain" description="VTT" evidence="7">
    <location>
        <begin position="83"/>
        <end position="195"/>
    </location>
</feature>
<feature type="transmembrane region" description="Helical" evidence="6">
    <location>
        <begin position="145"/>
        <end position="164"/>
    </location>
</feature>
<feature type="transmembrane region" description="Helical" evidence="6">
    <location>
        <begin position="176"/>
        <end position="193"/>
    </location>
</feature>
<reference evidence="8 9" key="1">
    <citation type="journal article" date="2023" name="Int. J. Syst. Evol. Microbiol.">
        <title>Ligilactobacillus ubinensis sp. nov., a novel species isolated from the wild ferment of a durian fruit (Durio zibethinus).</title>
        <authorList>
            <person name="Heng Y.C."/>
            <person name="Menon N."/>
            <person name="Chen B."/>
            <person name="Loo B.Z.L."/>
            <person name="Wong G.W.J."/>
            <person name="Lim A.C.H."/>
            <person name="Silvaraju S."/>
            <person name="Kittelmann S."/>
        </authorList>
    </citation>
    <scope>NUCLEOTIDE SEQUENCE [LARGE SCALE GENOMIC DNA]</scope>
    <source>
        <strain evidence="8 9">WILCCON 0076</strain>
    </source>
</reference>
<feature type="transmembrane region" description="Helical" evidence="6">
    <location>
        <begin position="12"/>
        <end position="33"/>
    </location>
</feature>
<dbReference type="Pfam" id="PF09335">
    <property type="entry name" value="VTT_dom"/>
    <property type="match status" value="1"/>
</dbReference>
<accession>A0A9X2FL25</accession>
<evidence type="ECO:0000256" key="6">
    <source>
        <dbReference type="RuleBase" id="RU366058"/>
    </source>
</evidence>
<dbReference type="RefSeq" id="WP_253360013.1">
    <property type="nucleotide sequence ID" value="NZ_JAIULA010000007.1"/>
</dbReference>
<keyword evidence="4 6" id="KW-1133">Transmembrane helix</keyword>
<dbReference type="AlphaFoldDB" id="A0A9X2FL25"/>
<evidence type="ECO:0000256" key="3">
    <source>
        <dbReference type="ARBA" id="ARBA00022692"/>
    </source>
</evidence>
<evidence type="ECO:0000256" key="5">
    <source>
        <dbReference type="ARBA" id="ARBA00023136"/>
    </source>
</evidence>
<evidence type="ECO:0000313" key="8">
    <source>
        <dbReference type="EMBL" id="MCP0886701.1"/>
    </source>
</evidence>
<dbReference type="EMBL" id="JAIULA010000007">
    <property type="protein sequence ID" value="MCP0886701.1"/>
    <property type="molecule type" value="Genomic_DNA"/>
</dbReference>
<dbReference type="PANTHER" id="PTHR12677">
    <property type="entry name" value="GOLGI APPARATUS MEMBRANE PROTEIN TVP38-RELATED"/>
    <property type="match status" value="1"/>
</dbReference>
<evidence type="ECO:0000313" key="9">
    <source>
        <dbReference type="Proteomes" id="UP001139006"/>
    </source>
</evidence>
<keyword evidence="5 6" id="KW-0472">Membrane</keyword>
<dbReference type="Proteomes" id="UP001139006">
    <property type="component" value="Unassembled WGS sequence"/>
</dbReference>